<gene>
    <name evidence="1" type="ORF">CBW42_08025</name>
</gene>
<evidence type="ECO:0000313" key="2">
    <source>
        <dbReference type="Proteomes" id="UP000194903"/>
    </source>
</evidence>
<organism evidence="1 2">
    <name type="scientific">Butyricicoccus porcorum</name>
    <dbReference type="NCBI Taxonomy" id="1945634"/>
    <lineage>
        <taxon>Bacteria</taxon>
        <taxon>Bacillati</taxon>
        <taxon>Bacillota</taxon>
        <taxon>Clostridia</taxon>
        <taxon>Eubacteriales</taxon>
        <taxon>Butyricicoccaceae</taxon>
        <taxon>Butyricicoccus</taxon>
    </lineage>
</organism>
<accession>A0A252F4W0</accession>
<proteinExistence type="predicted"/>
<dbReference type="AlphaFoldDB" id="A0A252F4W0"/>
<dbReference type="EMBL" id="NHOC01000005">
    <property type="protein sequence ID" value="OUM20762.1"/>
    <property type="molecule type" value="Genomic_DNA"/>
</dbReference>
<reference evidence="1 2" key="1">
    <citation type="submission" date="2017-05" db="EMBL/GenBank/DDBJ databases">
        <title>Butyricicoccus porcorum sp. nov. a butyrate-producing bacterium from the swine intestinal tract.</title>
        <authorList>
            <person name="Trachsel J."/>
            <person name="Humphrey S."/>
            <person name="Allen H.K."/>
        </authorList>
    </citation>
    <scope>NUCLEOTIDE SEQUENCE [LARGE SCALE GENOMIC DNA]</scope>
    <source>
        <strain evidence="1">BB10</strain>
    </source>
</reference>
<sequence>MDDIKRQRVKAAMETLMAAHDELVDLMPAKKKKASEEDAMLGDAMDSLEESISCLMELLEEEV</sequence>
<evidence type="ECO:0000313" key="1">
    <source>
        <dbReference type="EMBL" id="OUM20762.1"/>
    </source>
</evidence>
<keyword evidence="2" id="KW-1185">Reference proteome</keyword>
<protein>
    <submittedName>
        <fullName evidence="1">Uncharacterized protein</fullName>
    </submittedName>
</protein>
<dbReference type="RefSeq" id="WP_087019645.1">
    <property type="nucleotide sequence ID" value="NZ_CP178353.1"/>
</dbReference>
<name>A0A252F4W0_9FIRM</name>
<comment type="caution">
    <text evidence="1">The sequence shown here is derived from an EMBL/GenBank/DDBJ whole genome shotgun (WGS) entry which is preliminary data.</text>
</comment>
<dbReference type="Proteomes" id="UP000194903">
    <property type="component" value="Unassembled WGS sequence"/>
</dbReference>